<feature type="transmembrane region" description="Helical" evidence="6">
    <location>
        <begin position="247"/>
        <end position="268"/>
    </location>
</feature>
<feature type="transmembrane region" description="Helical" evidence="6">
    <location>
        <begin position="52"/>
        <end position="74"/>
    </location>
</feature>
<feature type="transmembrane region" description="Helical" evidence="6">
    <location>
        <begin position="482"/>
        <end position="502"/>
    </location>
</feature>
<organism evidence="7 8">
    <name type="scientific">Metarhizium album (strain ARSEF 1941)</name>
    <dbReference type="NCBI Taxonomy" id="1081103"/>
    <lineage>
        <taxon>Eukaryota</taxon>
        <taxon>Fungi</taxon>
        <taxon>Dikarya</taxon>
        <taxon>Ascomycota</taxon>
        <taxon>Pezizomycotina</taxon>
        <taxon>Sordariomycetes</taxon>
        <taxon>Hypocreomycetidae</taxon>
        <taxon>Hypocreales</taxon>
        <taxon>Clavicipitaceae</taxon>
        <taxon>Metarhizium</taxon>
    </lineage>
</organism>
<feature type="transmembrane region" description="Helical" evidence="6">
    <location>
        <begin position="336"/>
        <end position="365"/>
    </location>
</feature>
<dbReference type="GO" id="GO:0016020">
    <property type="term" value="C:membrane"/>
    <property type="evidence" value="ECO:0007669"/>
    <property type="project" value="UniProtKB-SubCell"/>
</dbReference>
<feature type="transmembrane region" description="Helical" evidence="6">
    <location>
        <begin position="280"/>
        <end position="300"/>
    </location>
</feature>
<dbReference type="EMBL" id="AZHE01000007">
    <property type="protein sequence ID" value="KHN98441.1"/>
    <property type="molecule type" value="Genomic_DNA"/>
</dbReference>
<dbReference type="OrthoDB" id="3900342at2759"/>
<feature type="transmembrane region" description="Helical" evidence="6">
    <location>
        <begin position="80"/>
        <end position="100"/>
    </location>
</feature>
<feature type="transmembrane region" description="Helical" evidence="6">
    <location>
        <begin position="206"/>
        <end position="227"/>
    </location>
</feature>
<sequence>MATADAPDEMKASLSDAERALASSTQQHGEESELVALGYTPALRRNRSLYTILFQALAITAVPFGEGAALTSAIYGGGQLAYFVGWIVVALLDQCVAVSLSELASKFPTSSGPSYWSFQLLPAGRARTIFSFITGWVWLIGNITICLSVNFGTASLIAGTATIYHPDWVASDWQLLLIFYAVCLGTFLICAFGNRLLPYVDTVASVWNGLTILIVCVALSATANAGRHSVADALANYDQSFSGWHNFTFFIGLLPTAYTFAAIGMITSMAEEVADPARDVPTALSLVVPISGVAGLFYILPICFTLPPLQDILNVPQAQAMPYVFHTVMGTPGGGLALMFLLLGVAVFCSISISTAASRTLWAFARDQAIPFSSIWSKLIGDQVPLSALALLTVIQMLLGLVNLGSTSAFTAFASCGVIGLAAAYAIVIAISLVTRRKAVSTARWRCPVLVGYFVNVMSIAWVAFQLVLFSMPAALPVAVASMNYASVVLVGFMLISLIYYVTYGRKVYNGTPASDGV</sequence>
<comment type="subcellular location">
    <subcellularLocation>
        <location evidence="1">Membrane</location>
        <topology evidence="1">Multi-pass membrane protein</topology>
    </subcellularLocation>
</comment>
<evidence type="ECO:0000313" key="7">
    <source>
        <dbReference type="EMBL" id="KHN98441.1"/>
    </source>
</evidence>
<evidence type="ECO:0000256" key="1">
    <source>
        <dbReference type="ARBA" id="ARBA00004141"/>
    </source>
</evidence>
<dbReference type="HOGENOM" id="CLU_004495_5_0_1"/>
<feature type="transmembrane region" description="Helical" evidence="6">
    <location>
        <begin position="386"/>
        <end position="404"/>
    </location>
</feature>
<evidence type="ECO:0000256" key="4">
    <source>
        <dbReference type="ARBA" id="ARBA00022989"/>
    </source>
</evidence>
<dbReference type="PANTHER" id="PTHR45649:SF28">
    <property type="entry name" value="TRANSPORTER, PUTATIVE (EUROFUNG)-RELATED"/>
    <property type="match status" value="1"/>
</dbReference>
<dbReference type="AlphaFoldDB" id="A0A0B2WQV2"/>
<name>A0A0B2WQV2_METAS</name>
<evidence type="ECO:0000256" key="6">
    <source>
        <dbReference type="SAM" id="Phobius"/>
    </source>
</evidence>
<protein>
    <submittedName>
        <fullName evidence="7">Amino acid/polyamine transporter I</fullName>
    </submittedName>
</protein>
<feature type="transmembrane region" description="Helical" evidence="6">
    <location>
        <begin position="410"/>
        <end position="435"/>
    </location>
</feature>
<feature type="transmembrane region" description="Helical" evidence="6">
    <location>
        <begin position="173"/>
        <end position="194"/>
    </location>
</feature>
<dbReference type="GeneID" id="63738020"/>
<feature type="transmembrane region" description="Helical" evidence="6">
    <location>
        <begin position="129"/>
        <end position="153"/>
    </location>
</feature>
<keyword evidence="8" id="KW-1185">Reference proteome</keyword>
<dbReference type="RefSeq" id="XP_040679507.1">
    <property type="nucleotide sequence ID" value="XM_040822364.1"/>
</dbReference>
<dbReference type="STRING" id="1081103.A0A0B2WQV2"/>
<keyword evidence="5 6" id="KW-0472">Membrane</keyword>
<accession>A0A0B2WQV2</accession>
<evidence type="ECO:0000313" key="8">
    <source>
        <dbReference type="Proteomes" id="UP000030816"/>
    </source>
</evidence>
<keyword evidence="2" id="KW-0813">Transport</keyword>
<dbReference type="GO" id="GO:0022857">
    <property type="term" value="F:transmembrane transporter activity"/>
    <property type="evidence" value="ECO:0007669"/>
    <property type="project" value="InterPro"/>
</dbReference>
<evidence type="ECO:0000256" key="3">
    <source>
        <dbReference type="ARBA" id="ARBA00022692"/>
    </source>
</evidence>
<dbReference type="InterPro" id="IPR002293">
    <property type="entry name" value="AA/rel_permease1"/>
</dbReference>
<dbReference type="Pfam" id="PF13520">
    <property type="entry name" value="AA_permease_2"/>
    <property type="match status" value="1"/>
</dbReference>
<reference evidence="7 8" key="1">
    <citation type="journal article" date="2014" name="Proc. Natl. Acad. Sci. U.S.A.">
        <title>Trajectory and genomic determinants of fungal-pathogen speciation and host adaptation.</title>
        <authorList>
            <person name="Hu X."/>
            <person name="Xiao G."/>
            <person name="Zheng P."/>
            <person name="Shang Y."/>
            <person name="Su Y."/>
            <person name="Zhang X."/>
            <person name="Liu X."/>
            <person name="Zhan S."/>
            <person name="St Leger R.J."/>
            <person name="Wang C."/>
        </authorList>
    </citation>
    <scope>NUCLEOTIDE SEQUENCE [LARGE SCALE GENOMIC DNA]</scope>
    <source>
        <strain evidence="7 8">ARSEF 1941</strain>
    </source>
</reference>
<dbReference type="PIRSF" id="PIRSF006060">
    <property type="entry name" value="AA_transporter"/>
    <property type="match status" value="1"/>
</dbReference>
<dbReference type="Gene3D" id="1.20.1740.10">
    <property type="entry name" value="Amino acid/polyamine transporter I"/>
    <property type="match status" value="1"/>
</dbReference>
<evidence type="ECO:0000256" key="5">
    <source>
        <dbReference type="ARBA" id="ARBA00023136"/>
    </source>
</evidence>
<keyword evidence="3 6" id="KW-0812">Transmembrane</keyword>
<keyword evidence="4 6" id="KW-1133">Transmembrane helix</keyword>
<dbReference type="PANTHER" id="PTHR45649">
    <property type="entry name" value="AMINO-ACID PERMEASE BAT1"/>
    <property type="match status" value="1"/>
</dbReference>
<evidence type="ECO:0000256" key="2">
    <source>
        <dbReference type="ARBA" id="ARBA00022448"/>
    </source>
</evidence>
<dbReference type="Proteomes" id="UP000030816">
    <property type="component" value="Unassembled WGS sequence"/>
</dbReference>
<feature type="transmembrane region" description="Helical" evidence="6">
    <location>
        <begin position="447"/>
        <end position="470"/>
    </location>
</feature>
<comment type="caution">
    <text evidence="7">The sequence shown here is derived from an EMBL/GenBank/DDBJ whole genome shotgun (WGS) entry which is preliminary data.</text>
</comment>
<proteinExistence type="predicted"/>
<gene>
    <name evidence="7" type="ORF">MAM_03565</name>
</gene>